<dbReference type="HOGENOM" id="CLU_087298_3_1_11"/>
<dbReference type="Proteomes" id="UP000000851">
    <property type="component" value="Chromosome"/>
</dbReference>
<name>C7PW14_CATAD</name>
<dbReference type="Pfam" id="PF07336">
    <property type="entry name" value="ABATE"/>
    <property type="match status" value="1"/>
</dbReference>
<organism evidence="2 3">
    <name type="scientific">Catenulispora acidiphila (strain DSM 44928 / JCM 14897 / NBRC 102108 / NRRL B-24433 / ID139908)</name>
    <dbReference type="NCBI Taxonomy" id="479433"/>
    <lineage>
        <taxon>Bacteria</taxon>
        <taxon>Bacillati</taxon>
        <taxon>Actinomycetota</taxon>
        <taxon>Actinomycetes</taxon>
        <taxon>Catenulisporales</taxon>
        <taxon>Catenulisporaceae</taxon>
        <taxon>Catenulispora</taxon>
    </lineage>
</organism>
<dbReference type="InterPro" id="IPR010852">
    <property type="entry name" value="ABATE"/>
</dbReference>
<proteinExistence type="predicted"/>
<dbReference type="EMBL" id="CP001700">
    <property type="protein sequence ID" value="ACU71406.1"/>
    <property type="molecule type" value="Genomic_DNA"/>
</dbReference>
<keyword evidence="3" id="KW-1185">Reference proteome</keyword>
<dbReference type="STRING" id="479433.Caci_2488"/>
<reference evidence="2 3" key="1">
    <citation type="journal article" date="2009" name="Stand. Genomic Sci.">
        <title>Complete genome sequence of Catenulispora acidiphila type strain (ID 139908).</title>
        <authorList>
            <person name="Copeland A."/>
            <person name="Lapidus A."/>
            <person name="Glavina Del Rio T."/>
            <person name="Nolan M."/>
            <person name="Lucas S."/>
            <person name="Chen F."/>
            <person name="Tice H."/>
            <person name="Cheng J.F."/>
            <person name="Bruce D."/>
            <person name="Goodwin L."/>
            <person name="Pitluck S."/>
            <person name="Mikhailova N."/>
            <person name="Pati A."/>
            <person name="Ivanova N."/>
            <person name="Mavromatis K."/>
            <person name="Chen A."/>
            <person name="Palaniappan K."/>
            <person name="Chain P."/>
            <person name="Land M."/>
            <person name="Hauser L."/>
            <person name="Chang Y.J."/>
            <person name="Jeffries C.D."/>
            <person name="Chertkov O."/>
            <person name="Brettin T."/>
            <person name="Detter J.C."/>
            <person name="Han C."/>
            <person name="Ali Z."/>
            <person name="Tindall B.J."/>
            <person name="Goker M."/>
            <person name="Bristow J."/>
            <person name="Eisen J.A."/>
            <person name="Markowitz V."/>
            <person name="Hugenholtz P."/>
            <person name="Kyrpides N.C."/>
            <person name="Klenk H.P."/>
        </authorList>
    </citation>
    <scope>NUCLEOTIDE SEQUENCE [LARGE SCALE GENOMIC DNA]</scope>
    <source>
        <strain evidence="3">DSM 44928 / JCM 14897 / NBRC 102108 / NRRL B-24433 / ID139908</strain>
    </source>
</reference>
<dbReference type="SUPFAM" id="SSF160904">
    <property type="entry name" value="Jann2411-like"/>
    <property type="match status" value="1"/>
</dbReference>
<dbReference type="InParanoid" id="C7PW14"/>
<dbReference type="InterPro" id="IPR023286">
    <property type="entry name" value="ABATE_dom_sf"/>
</dbReference>
<evidence type="ECO:0000259" key="1">
    <source>
        <dbReference type="Pfam" id="PF11706"/>
    </source>
</evidence>
<evidence type="ECO:0000313" key="2">
    <source>
        <dbReference type="EMBL" id="ACU71406.1"/>
    </source>
</evidence>
<dbReference type="Gene3D" id="1.10.3300.10">
    <property type="entry name" value="Jann2411-like domain"/>
    <property type="match status" value="1"/>
</dbReference>
<dbReference type="KEGG" id="cai:Caci_2488"/>
<dbReference type="PANTHER" id="PTHR35525:SF3">
    <property type="entry name" value="BLL6575 PROTEIN"/>
    <property type="match status" value="1"/>
</dbReference>
<dbReference type="PANTHER" id="PTHR35525">
    <property type="entry name" value="BLL6575 PROTEIN"/>
    <property type="match status" value="1"/>
</dbReference>
<dbReference type="OrthoDB" id="3211108at2"/>
<dbReference type="InterPro" id="IPR021005">
    <property type="entry name" value="Znf_CGNR"/>
</dbReference>
<dbReference type="RefSeq" id="WP_012786699.1">
    <property type="nucleotide sequence ID" value="NC_013131.1"/>
</dbReference>
<evidence type="ECO:0000313" key="3">
    <source>
        <dbReference type="Proteomes" id="UP000000851"/>
    </source>
</evidence>
<gene>
    <name evidence="2" type="ordered locus">Caci_2488</name>
</gene>
<dbReference type="Pfam" id="PF11706">
    <property type="entry name" value="zf-CGNR"/>
    <property type="match status" value="1"/>
</dbReference>
<feature type="domain" description="Zinc finger CGNR" evidence="1">
    <location>
        <begin position="145"/>
        <end position="187"/>
    </location>
</feature>
<dbReference type="eggNOG" id="COG5516">
    <property type="taxonomic scope" value="Bacteria"/>
</dbReference>
<protein>
    <recommendedName>
        <fullName evidence="1">Zinc finger CGNR domain-containing protein</fullName>
    </recommendedName>
</protein>
<sequence>MARLQGLPPDQARRFRTGRAGLDLAHTGGDGPYAKFELFFVPEDVSRWLEVIADLDGIEADADDVTAARDLRRAIWNTAHRAIAGEQAAEPDRQAINAAAAHPAPVPMLTRDGTAEFHRPITARHVLSMLARDAVDLFASPLAARIRVCSAPDCGLLYVDQSRTGNRQWCSMQRCGTRAKVRAHRERAQTPPSEDL</sequence>
<accession>C7PW14</accession>
<dbReference type="AlphaFoldDB" id="C7PW14"/>